<keyword evidence="8" id="KW-1185">Reference proteome</keyword>
<dbReference type="PANTHER" id="PTHR43648:SF1">
    <property type="entry name" value="ELECTRON TRANSFER FLAVOPROTEIN BETA SUBUNIT LYSINE METHYLTRANSFERASE"/>
    <property type="match status" value="1"/>
</dbReference>
<dbReference type="InterPro" id="IPR004498">
    <property type="entry name" value="Ribosomal_PrmA_MeTrfase"/>
</dbReference>
<proteinExistence type="inferred from homology"/>
<dbReference type="CDD" id="cd02440">
    <property type="entry name" value="AdoMet_MTases"/>
    <property type="match status" value="1"/>
</dbReference>
<dbReference type="InterPro" id="IPR029063">
    <property type="entry name" value="SAM-dependent_MTases_sf"/>
</dbReference>
<evidence type="ECO:0000256" key="6">
    <source>
        <dbReference type="HAMAP-Rule" id="MF_00735"/>
    </source>
</evidence>
<keyword evidence="3 6" id="KW-0489">Methyltransferase</keyword>
<feature type="binding site" evidence="6">
    <location>
        <position position="190"/>
    </location>
    <ligand>
        <name>S-adenosyl-L-methionine</name>
        <dbReference type="ChEBI" id="CHEBI:59789"/>
    </ligand>
</feature>
<dbReference type="InterPro" id="IPR050078">
    <property type="entry name" value="Ribosomal_L11_MeTrfase_PrmA"/>
</dbReference>
<dbReference type="HAMAP" id="MF_00735">
    <property type="entry name" value="Methyltr_PrmA"/>
    <property type="match status" value="1"/>
</dbReference>
<dbReference type="GO" id="GO:0008276">
    <property type="term" value="F:protein methyltransferase activity"/>
    <property type="evidence" value="ECO:0007669"/>
    <property type="project" value="UniProtKB-UniRule"/>
</dbReference>
<keyword evidence="2 6" id="KW-0963">Cytoplasm</keyword>
<keyword evidence="5 6" id="KW-0949">S-adenosyl-L-methionine</keyword>
<evidence type="ECO:0000256" key="5">
    <source>
        <dbReference type="ARBA" id="ARBA00022691"/>
    </source>
</evidence>
<comment type="function">
    <text evidence="6">Methylates ribosomal protein L11.</text>
</comment>
<comment type="catalytic activity">
    <reaction evidence="6">
        <text>L-lysyl-[protein] + 3 S-adenosyl-L-methionine = N(6),N(6),N(6)-trimethyl-L-lysyl-[protein] + 3 S-adenosyl-L-homocysteine + 3 H(+)</text>
        <dbReference type="Rhea" id="RHEA:54192"/>
        <dbReference type="Rhea" id="RHEA-COMP:9752"/>
        <dbReference type="Rhea" id="RHEA-COMP:13826"/>
        <dbReference type="ChEBI" id="CHEBI:15378"/>
        <dbReference type="ChEBI" id="CHEBI:29969"/>
        <dbReference type="ChEBI" id="CHEBI:57856"/>
        <dbReference type="ChEBI" id="CHEBI:59789"/>
        <dbReference type="ChEBI" id="CHEBI:61961"/>
    </reaction>
</comment>
<evidence type="ECO:0000256" key="1">
    <source>
        <dbReference type="ARBA" id="ARBA00009741"/>
    </source>
</evidence>
<keyword evidence="4 6" id="KW-0808">Transferase</keyword>
<dbReference type="Pfam" id="PF06325">
    <property type="entry name" value="PrmA"/>
    <property type="match status" value="1"/>
</dbReference>
<accession>A0A154WEK3</accession>
<evidence type="ECO:0000256" key="3">
    <source>
        <dbReference type="ARBA" id="ARBA00022603"/>
    </source>
</evidence>
<evidence type="ECO:0000256" key="4">
    <source>
        <dbReference type="ARBA" id="ARBA00022679"/>
    </source>
</evidence>
<evidence type="ECO:0000313" key="7">
    <source>
        <dbReference type="EMBL" id="KZD11926.1"/>
    </source>
</evidence>
<dbReference type="GO" id="GO:0032259">
    <property type="term" value="P:methylation"/>
    <property type="evidence" value="ECO:0007669"/>
    <property type="project" value="UniProtKB-KW"/>
</dbReference>
<dbReference type="Gene3D" id="3.40.50.150">
    <property type="entry name" value="Vaccinia Virus protein VP39"/>
    <property type="match status" value="1"/>
</dbReference>
<organism evidence="7 8">
    <name type="scientific">Oceanibaculum pacificum</name>
    <dbReference type="NCBI Taxonomy" id="580166"/>
    <lineage>
        <taxon>Bacteria</taxon>
        <taxon>Pseudomonadati</taxon>
        <taxon>Pseudomonadota</taxon>
        <taxon>Alphaproteobacteria</taxon>
        <taxon>Rhodospirillales</taxon>
        <taxon>Oceanibaculaceae</taxon>
        <taxon>Oceanibaculum</taxon>
    </lineage>
</organism>
<feature type="binding site" evidence="6">
    <location>
        <position position="236"/>
    </location>
    <ligand>
        <name>S-adenosyl-L-methionine</name>
        <dbReference type="ChEBI" id="CHEBI:59789"/>
    </ligand>
</feature>
<feature type="binding site" evidence="6">
    <location>
        <position position="168"/>
    </location>
    <ligand>
        <name>S-adenosyl-L-methionine</name>
        <dbReference type="ChEBI" id="CHEBI:59789"/>
    </ligand>
</feature>
<dbReference type="SUPFAM" id="SSF53335">
    <property type="entry name" value="S-adenosyl-L-methionine-dependent methyltransferases"/>
    <property type="match status" value="1"/>
</dbReference>
<comment type="caution">
    <text evidence="7">The sequence shown here is derived from an EMBL/GenBank/DDBJ whole genome shotgun (WGS) entry which is preliminary data.</text>
</comment>
<dbReference type="OrthoDB" id="9785995at2"/>
<dbReference type="EMBL" id="LPXN01000071">
    <property type="protein sequence ID" value="KZD11926.1"/>
    <property type="molecule type" value="Genomic_DNA"/>
</dbReference>
<dbReference type="GO" id="GO:0005737">
    <property type="term" value="C:cytoplasm"/>
    <property type="evidence" value="ECO:0007669"/>
    <property type="project" value="UniProtKB-SubCell"/>
</dbReference>
<reference evidence="7 8" key="1">
    <citation type="submission" date="2015-12" db="EMBL/GenBank/DDBJ databases">
        <title>Genome sequence of Oceanibaculum pacificum MCCC 1A02656.</title>
        <authorList>
            <person name="Lu L."/>
            <person name="Lai Q."/>
            <person name="Shao Z."/>
            <person name="Qian P."/>
        </authorList>
    </citation>
    <scope>NUCLEOTIDE SEQUENCE [LARGE SCALE GENOMIC DNA]</scope>
    <source>
        <strain evidence="7 8">MCCC 1A02656</strain>
    </source>
</reference>
<dbReference type="EC" id="2.1.1.-" evidence="6"/>
<sequence length="298" mass="33025">MKLTQPASQQRTGGYRIELDVPIDHVMAFSDVVENFVDAVAMVEVTDGKVWRVEGFGESQPDKPGLIAGIELAALVAGIDAPEVRFKTLPWTDWLLENRRRFPPIQIGRYFIHGSHYTKPVPASTIPLLIDAALAFGSGEHATTRGCLMAAGMMAKRRRRPFRVLDMGCGSGILGIAAAKSWPCRVLLSDIDPVARDVARENTRLNRVPRVRAISGPGYRNPLVKRKGPYDLIFANILARPLCHMAKDLKRHLAPGGIAVLSGLTAKQEMWVLSAHRAQRLYLKRRIPQDGWHTLMIG</sequence>
<name>A0A154WEK3_9PROT</name>
<comment type="subcellular location">
    <subcellularLocation>
        <location evidence="6">Cytoplasm</location>
    </subcellularLocation>
</comment>
<feature type="binding site" evidence="6">
    <location>
        <position position="144"/>
    </location>
    <ligand>
        <name>S-adenosyl-L-methionine</name>
        <dbReference type="ChEBI" id="CHEBI:59789"/>
    </ligand>
</feature>
<evidence type="ECO:0000313" key="8">
    <source>
        <dbReference type="Proteomes" id="UP000076400"/>
    </source>
</evidence>
<dbReference type="RefSeq" id="WP_067553520.1">
    <property type="nucleotide sequence ID" value="NZ_LPXN01000071.1"/>
</dbReference>
<dbReference type="PANTHER" id="PTHR43648">
    <property type="entry name" value="ELECTRON TRANSFER FLAVOPROTEIN BETA SUBUNIT LYSINE METHYLTRANSFERASE"/>
    <property type="match status" value="1"/>
</dbReference>
<evidence type="ECO:0000256" key="2">
    <source>
        <dbReference type="ARBA" id="ARBA00022490"/>
    </source>
</evidence>
<dbReference type="Proteomes" id="UP000076400">
    <property type="component" value="Unassembled WGS sequence"/>
</dbReference>
<protein>
    <recommendedName>
        <fullName evidence="6">Ribosomal protein L11 methyltransferase</fullName>
        <shortName evidence="6">L11 Mtase</shortName>
        <ecNumber evidence="6">2.1.1.-</ecNumber>
    </recommendedName>
</protein>
<gene>
    <name evidence="6" type="primary">prmA</name>
    <name evidence="7" type="ORF">AUP43_17920</name>
</gene>
<comment type="similarity">
    <text evidence="1 6">Belongs to the methyltransferase superfamily. PrmA family.</text>
</comment>
<dbReference type="STRING" id="580166.AUP43_17920"/>
<dbReference type="AlphaFoldDB" id="A0A154WEK3"/>